<name>A0ABQ2RLV8_9DEIO</name>
<evidence type="ECO:0008006" key="3">
    <source>
        <dbReference type="Google" id="ProtNLM"/>
    </source>
</evidence>
<reference evidence="2" key="1">
    <citation type="journal article" date="2019" name="Int. J. Syst. Evol. Microbiol.">
        <title>The Global Catalogue of Microorganisms (GCM) 10K type strain sequencing project: providing services to taxonomists for standard genome sequencing and annotation.</title>
        <authorList>
            <consortium name="The Broad Institute Genomics Platform"/>
            <consortium name="The Broad Institute Genome Sequencing Center for Infectious Disease"/>
            <person name="Wu L."/>
            <person name="Ma J."/>
        </authorList>
    </citation>
    <scope>NUCLEOTIDE SEQUENCE [LARGE SCALE GENOMIC DNA]</scope>
    <source>
        <strain evidence="2">JCM 31404</strain>
    </source>
</reference>
<dbReference type="Gene3D" id="3.40.630.30">
    <property type="match status" value="1"/>
</dbReference>
<organism evidence="1 2">
    <name type="scientific">Deinococcus seoulensis</name>
    <dbReference type="NCBI Taxonomy" id="1837379"/>
    <lineage>
        <taxon>Bacteria</taxon>
        <taxon>Thermotogati</taxon>
        <taxon>Deinococcota</taxon>
        <taxon>Deinococci</taxon>
        <taxon>Deinococcales</taxon>
        <taxon>Deinococcaceae</taxon>
        <taxon>Deinococcus</taxon>
    </lineage>
</organism>
<evidence type="ECO:0000313" key="2">
    <source>
        <dbReference type="Proteomes" id="UP000634308"/>
    </source>
</evidence>
<comment type="caution">
    <text evidence="1">The sequence shown here is derived from an EMBL/GenBank/DDBJ whole genome shotgun (WGS) entry which is preliminary data.</text>
</comment>
<dbReference type="SUPFAM" id="SSF55729">
    <property type="entry name" value="Acyl-CoA N-acyltransferases (Nat)"/>
    <property type="match status" value="1"/>
</dbReference>
<accession>A0ABQ2RLV8</accession>
<evidence type="ECO:0000313" key="1">
    <source>
        <dbReference type="EMBL" id="GGR48052.1"/>
    </source>
</evidence>
<sequence>MLPAVTRLPATPPDAALPALADLLGCGADDLRPLLPQLTAAWLAADDAGVIALRRTPRADLEVLGGARPGPRQAEVAAALLRAASASGTPLSAYADDSLLPGSTLRTLGWQHAGQYTEWHGPLPTPEMSVPAGLRVLPLAAVSALTVRREAQGTYADRLGHTLVSDTDIVPDAHGADDRVGYIALDGAGRGVGICRAWLDGDTLTVGSPGVHPDLRHTALRHALLRATCDAAHLQGVQRLVMQAWGDTPAETQADTDLGLQAVTVTPIYLSRPA</sequence>
<proteinExistence type="predicted"/>
<dbReference type="Proteomes" id="UP000634308">
    <property type="component" value="Unassembled WGS sequence"/>
</dbReference>
<protein>
    <recommendedName>
        <fullName evidence="3">N-acetyltransferase domain-containing protein</fullName>
    </recommendedName>
</protein>
<dbReference type="EMBL" id="BMQM01000002">
    <property type="protein sequence ID" value="GGR48052.1"/>
    <property type="molecule type" value="Genomic_DNA"/>
</dbReference>
<gene>
    <name evidence="1" type="ORF">GCM10008959_06560</name>
</gene>
<dbReference type="InterPro" id="IPR016181">
    <property type="entry name" value="Acyl_CoA_acyltransferase"/>
</dbReference>
<keyword evidence="2" id="KW-1185">Reference proteome</keyword>